<feature type="compositionally biased region" description="Polar residues" evidence="1">
    <location>
        <begin position="409"/>
        <end position="419"/>
    </location>
</feature>
<keyword evidence="2" id="KW-0472">Membrane</keyword>
<keyword evidence="4" id="KW-1185">Reference proteome</keyword>
<dbReference type="AlphaFoldDB" id="A0A8H7WCJ2"/>
<feature type="region of interest" description="Disordered" evidence="1">
    <location>
        <begin position="289"/>
        <end position="335"/>
    </location>
</feature>
<keyword evidence="2" id="KW-0812">Transmembrane</keyword>
<dbReference type="OrthoDB" id="5361354at2759"/>
<gene>
    <name evidence="3" type="ORF">IFR04_004488</name>
</gene>
<feature type="compositionally biased region" description="Low complexity" evidence="1">
    <location>
        <begin position="116"/>
        <end position="133"/>
    </location>
</feature>
<feature type="compositionally biased region" description="Low complexity" evidence="1">
    <location>
        <begin position="467"/>
        <end position="489"/>
    </location>
</feature>
<comment type="caution">
    <text evidence="3">The sequence shown here is derived from an EMBL/GenBank/DDBJ whole genome shotgun (WGS) entry which is preliminary data.</text>
</comment>
<feature type="region of interest" description="Disordered" evidence="1">
    <location>
        <begin position="447"/>
        <end position="613"/>
    </location>
</feature>
<name>A0A8H7WCJ2_9HELO</name>
<feature type="compositionally biased region" description="Polar residues" evidence="1">
    <location>
        <begin position="177"/>
        <end position="192"/>
    </location>
</feature>
<feature type="region of interest" description="Disordered" evidence="1">
    <location>
        <begin position="409"/>
        <end position="428"/>
    </location>
</feature>
<evidence type="ECO:0000313" key="4">
    <source>
        <dbReference type="Proteomes" id="UP000664132"/>
    </source>
</evidence>
<keyword evidence="2" id="KW-1133">Transmembrane helix</keyword>
<feature type="transmembrane region" description="Helical" evidence="2">
    <location>
        <begin position="13"/>
        <end position="34"/>
    </location>
</feature>
<feature type="compositionally biased region" description="Polar residues" evidence="1">
    <location>
        <begin position="143"/>
        <end position="159"/>
    </location>
</feature>
<evidence type="ECO:0000256" key="2">
    <source>
        <dbReference type="SAM" id="Phobius"/>
    </source>
</evidence>
<evidence type="ECO:0000313" key="3">
    <source>
        <dbReference type="EMBL" id="KAG4422336.1"/>
    </source>
</evidence>
<evidence type="ECO:0000256" key="1">
    <source>
        <dbReference type="SAM" id="MobiDB-lite"/>
    </source>
</evidence>
<feature type="region of interest" description="Disordered" evidence="1">
    <location>
        <begin position="115"/>
        <end position="222"/>
    </location>
</feature>
<proteinExistence type="predicted"/>
<accession>A0A8H7WCJ2</accession>
<dbReference type="PANTHER" id="PTHR40623">
    <property type="entry name" value="INTEGRAL MEMBRANE PROTEIN"/>
    <property type="match status" value="1"/>
</dbReference>
<reference evidence="3" key="1">
    <citation type="submission" date="2021-02" db="EMBL/GenBank/DDBJ databases">
        <title>Genome sequence Cadophora malorum strain M34.</title>
        <authorList>
            <person name="Stefanovic E."/>
            <person name="Vu D."/>
            <person name="Scully C."/>
            <person name="Dijksterhuis J."/>
            <person name="Roader J."/>
            <person name="Houbraken J."/>
        </authorList>
    </citation>
    <scope>NUCLEOTIDE SEQUENCE</scope>
    <source>
        <strain evidence="3">M34</strain>
    </source>
</reference>
<organism evidence="3 4">
    <name type="scientific">Cadophora malorum</name>
    <dbReference type="NCBI Taxonomy" id="108018"/>
    <lineage>
        <taxon>Eukaryota</taxon>
        <taxon>Fungi</taxon>
        <taxon>Dikarya</taxon>
        <taxon>Ascomycota</taxon>
        <taxon>Pezizomycotina</taxon>
        <taxon>Leotiomycetes</taxon>
        <taxon>Helotiales</taxon>
        <taxon>Ploettnerulaceae</taxon>
        <taxon>Cadophora</taxon>
    </lineage>
</organism>
<dbReference type="PANTHER" id="PTHR40623:SF1">
    <property type="match status" value="1"/>
</dbReference>
<dbReference type="Proteomes" id="UP000664132">
    <property type="component" value="Unassembled WGS sequence"/>
</dbReference>
<feature type="compositionally biased region" description="Low complexity" evidence="1">
    <location>
        <begin position="585"/>
        <end position="598"/>
    </location>
</feature>
<protein>
    <submittedName>
        <fullName evidence="3">Uncharacterized protein</fullName>
    </submittedName>
</protein>
<sequence length="702" mass="76007">MGAFGSMSTGSKFGIILGCLIGVTFIAGFAKLAWNKRKLKKNTKKAELEASLRSDKEKLVGRGVGEGDLFGVRAIEHGYFGGVSQSRPTSPTPSYILAPETKVVDWGKAGYQGGHSASSSTLSLPQSLAPSSLNHTKRKPSPLSLQPSNAELNSRTNHMPSGVGGIGGSYLPPLPSPRSQKSFKSVSPTMGNSEEGEAPSWVSPLDVHFSRPSTPKERPTSYLPKLQFPGEIEKIGLFVPSPSNSVRNVKSEAASFVSTNTSPIKAPPPVRQPSRGPKTPLFSVFPPVAHSMPSRAARGGSRSIFPTKDEHDRPSSRHRRPRDDDVSLRPVPLKDLAPQMVSSGHISFPQDTRNWSPTSPVQNTAPKERWDPSAPTFPGPIYCNDGWKPSEPIIRDSVVSVQRVSIFQSTHARDSSATVHKSRGHGHSIAASSMYSTRTSILELSKDAAPPHHPRARSRSNSALPKSSTRSRSTSTSASQKRSTSSHSITRTRDSLRRHSRMPSSDSLKNRRSRDRDQMHYDPTSTNRTREGSVQGRKVDFDHPRESPFSNANANRHSPNSSISSVSSRSSSYFDLETETPPIPQLLSQPPLLELPRPGSKTGRGRSESDTSQVSVSDFYDAYYRQSILGQRASAASLVQGNNAGGSRFLGVNSGVQCRNGLASRDLGVKRPAPLRVGETIVEVASPTPSPLATKERFPSMI</sequence>
<dbReference type="EMBL" id="JAFJYH010000050">
    <property type="protein sequence ID" value="KAG4422336.1"/>
    <property type="molecule type" value="Genomic_DNA"/>
</dbReference>
<feature type="compositionally biased region" description="Basic and acidic residues" evidence="1">
    <location>
        <begin position="307"/>
        <end position="327"/>
    </location>
</feature>
<feature type="region of interest" description="Disordered" evidence="1">
    <location>
        <begin position="347"/>
        <end position="374"/>
    </location>
</feature>
<feature type="compositionally biased region" description="Polar residues" evidence="1">
    <location>
        <begin position="347"/>
        <end position="365"/>
    </location>
</feature>
<feature type="compositionally biased region" description="Polar residues" evidence="1">
    <location>
        <begin position="548"/>
        <end position="557"/>
    </location>
</feature>
<feature type="compositionally biased region" description="Basic and acidic residues" evidence="1">
    <location>
        <begin position="537"/>
        <end position="546"/>
    </location>
</feature>
<feature type="compositionally biased region" description="Low complexity" evidence="1">
    <location>
        <begin position="558"/>
        <end position="572"/>
    </location>
</feature>